<gene>
    <name evidence="1" type="ORF">CYMTET_25682</name>
</gene>
<comment type="caution">
    <text evidence="1">The sequence shown here is derived from an EMBL/GenBank/DDBJ whole genome shotgun (WGS) entry which is preliminary data.</text>
</comment>
<dbReference type="Proteomes" id="UP001190700">
    <property type="component" value="Unassembled WGS sequence"/>
</dbReference>
<dbReference type="EMBL" id="LGRX02013767">
    <property type="protein sequence ID" value="KAK3265651.1"/>
    <property type="molecule type" value="Genomic_DNA"/>
</dbReference>
<evidence type="ECO:0000313" key="1">
    <source>
        <dbReference type="EMBL" id="KAK3265651.1"/>
    </source>
</evidence>
<reference evidence="1 2" key="1">
    <citation type="journal article" date="2015" name="Genome Biol. Evol.">
        <title>Comparative Genomics of a Bacterivorous Green Alga Reveals Evolutionary Causalities and Consequences of Phago-Mixotrophic Mode of Nutrition.</title>
        <authorList>
            <person name="Burns J.A."/>
            <person name="Paasch A."/>
            <person name="Narechania A."/>
            <person name="Kim E."/>
        </authorList>
    </citation>
    <scope>NUCLEOTIDE SEQUENCE [LARGE SCALE GENOMIC DNA]</scope>
    <source>
        <strain evidence="1 2">PLY_AMNH</strain>
    </source>
</reference>
<evidence type="ECO:0000313" key="2">
    <source>
        <dbReference type="Proteomes" id="UP001190700"/>
    </source>
</evidence>
<sequence>MSTPVALRNWRTAAQRQVSATLRAQKTALEDWQAASTEGRQAATEVVNAFLNLGLVEGGLDLGVLSALPNVQECAVLKLRLQQRRALERVVKATKQLEASYGSFSKAVEALELPIIDQTSPSPSRPSSPMTSVHEPAAPVYNCLNIGTLRGLFRELLEMYHAELRTKTRLTEEFVCLVHSEKYSRNANTAKDTAQKGKEAKSGADLRGVLETYLATWLLEPRIDNSRLVEIKSLIEKEMKLL</sequence>
<organism evidence="1 2">
    <name type="scientific">Cymbomonas tetramitiformis</name>
    <dbReference type="NCBI Taxonomy" id="36881"/>
    <lineage>
        <taxon>Eukaryota</taxon>
        <taxon>Viridiplantae</taxon>
        <taxon>Chlorophyta</taxon>
        <taxon>Pyramimonadophyceae</taxon>
        <taxon>Pyramimonadales</taxon>
        <taxon>Pyramimonadaceae</taxon>
        <taxon>Cymbomonas</taxon>
    </lineage>
</organism>
<dbReference type="PANTHER" id="PTHR15827:SF2">
    <property type="entry name" value="CYCLIN-DEPENDENT KINASE 2-INTERACTING PROTEIN"/>
    <property type="match status" value="1"/>
</dbReference>
<accession>A0AAE0KYP4</accession>
<proteinExistence type="predicted"/>
<name>A0AAE0KYP4_9CHLO</name>
<protein>
    <submittedName>
        <fullName evidence="1">Uncharacterized protein</fullName>
    </submittedName>
</protein>
<dbReference type="AlphaFoldDB" id="A0AAE0KYP4"/>
<dbReference type="PANTHER" id="PTHR15827">
    <property type="entry name" value="CYCLIN-DEPENDENT KINASE 2-INTERACTING PROTEIN"/>
    <property type="match status" value="1"/>
</dbReference>
<keyword evidence="2" id="KW-1185">Reference proteome</keyword>